<dbReference type="GeneTree" id="ENSGT00440000033827"/>
<sequence>MPVCPVCDSKEYDICNGLYFCRICSTQSQDIVEEDLENATESVVGRFIDRKQRRKSKRVPNFTIDPGKPWFTVEGLQALLKCQVQALISLGCSKRLDKVVQQIWFKYVHKKESSSSSEEDPITPKKGRLKIKTPKKEEKGVESAESDTSYHSSASTMSAASFKKLANKKFNQFSVALATDWGRERRKAGVLCKAKLLSILYVALQWCKELITPGDLLNWVKQGYLPYIDALLCLEPHMKISDYDGANLQRNIIPSYKQFVKVSRLLEEYVEMPPLPDVDISSLMARFVIQVNLPLEIISFINNLIRINNFKYTRLKPFFKPQCYAPDLISCALIVVALKLLYGINDVTEWTAGNGLCKKRNKR</sequence>
<dbReference type="FunCoup" id="F6U5V8">
    <property type="interactions" value="16"/>
</dbReference>
<dbReference type="EMBL" id="EAAA01000584">
    <property type="status" value="NOT_ANNOTATED_CDS"/>
    <property type="molecule type" value="Genomic_DNA"/>
</dbReference>
<evidence type="ECO:0000313" key="13">
    <source>
        <dbReference type="Ensembl" id="ENSCINP00000011299.3"/>
    </source>
</evidence>
<keyword evidence="14" id="KW-1185">Reference proteome</keyword>
<dbReference type="Proteomes" id="UP000008144">
    <property type="component" value="Chromosome 10"/>
</dbReference>
<dbReference type="AlphaFoldDB" id="F6U5V8"/>
<name>F6U5V8_CIOIN</name>
<evidence type="ECO:0000256" key="2">
    <source>
        <dbReference type="ARBA" id="ARBA00006899"/>
    </source>
</evidence>
<evidence type="ECO:0000256" key="1">
    <source>
        <dbReference type="ARBA" id="ARBA00004604"/>
    </source>
</evidence>
<dbReference type="Pfam" id="PF20645">
    <property type="entry name" value="Rrn7_cyclin_C"/>
    <property type="match status" value="1"/>
</dbReference>
<evidence type="ECO:0000256" key="8">
    <source>
        <dbReference type="ARBA" id="ARBA00023163"/>
    </source>
</evidence>
<accession>F6U5V8</accession>
<reference evidence="13" key="2">
    <citation type="journal article" date="2008" name="Genome Biol.">
        <title>Improved genome assembly and evidence-based global gene model set for the chordate Ciona intestinalis: new insight into intron and operon populations.</title>
        <authorList>
            <person name="Satou Y."/>
            <person name="Mineta K."/>
            <person name="Ogasawara M."/>
            <person name="Sasakura Y."/>
            <person name="Shoguchi E."/>
            <person name="Ueno K."/>
            <person name="Yamada L."/>
            <person name="Matsumoto J."/>
            <person name="Wasserscheid J."/>
            <person name="Dewar K."/>
            <person name="Wiley G.B."/>
            <person name="Macmil S.L."/>
            <person name="Roe B.A."/>
            <person name="Zeller R.W."/>
            <person name="Hastings K.E."/>
            <person name="Lemaire P."/>
            <person name="Lindquist E."/>
            <person name="Endo T."/>
            <person name="Hotta K."/>
            <person name="Inaba K."/>
        </authorList>
    </citation>
    <scope>NUCLEOTIDE SEQUENCE [LARGE SCALE GENOMIC DNA]</scope>
    <source>
        <strain evidence="13">wild type</strain>
    </source>
</reference>
<evidence type="ECO:0000256" key="5">
    <source>
        <dbReference type="ARBA" id="ARBA00022833"/>
    </source>
</evidence>
<dbReference type="PANTHER" id="PTHR31576">
    <property type="entry name" value="TATA BOX-BINDING PROTEIN-ASSOCIATED FACTOR RNA POLYMERASE I SUBUNIT B"/>
    <property type="match status" value="1"/>
</dbReference>
<feature type="region of interest" description="Disordered" evidence="10">
    <location>
        <begin position="115"/>
        <end position="147"/>
    </location>
</feature>
<dbReference type="STRING" id="7719.ENSCINP00000011299"/>
<dbReference type="GO" id="GO:0070860">
    <property type="term" value="C:RNA polymerase I core factor complex"/>
    <property type="evidence" value="ECO:0007669"/>
    <property type="project" value="InterPro"/>
</dbReference>
<dbReference type="InterPro" id="IPR033599">
    <property type="entry name" value="TAF1B/Rrn7"/>
</dbReference>
<feature type="domain" description="Rrn7/TAF1B N-terminal cyclin" evidence="11">
    <location>
        <begin position="76"/>
        <end position="231"/>
    </location>
</feature>
<keyword evidence="8" id="KW-0804">Transcription</keyword>
<dbReference type="Pfam" id="PF20644">
    <property type="entry name" value="Rrn7_cyclin_N"/>
    <property type="match status" value="1"/>
</dbReference>
<keyword evidence="3" id="KW-0479">Metal-binding</keyword>
<evidence type="ECO:0000313" key="14">
    <source>
        <dbReference type="Proteomes" id="UP000008144"/>
    </source>
</evidence>
<keyword evidence="9" id="KW-0539">Nucleus</keyword>
<dbReference type="GO" id="GO:0008270">
    <property type="term" value="F:zinc ion binding"/>
    <property type="evidence" value="ECO:0007669"/>
    <property type="project" value="UniProtKB-KW"/>
</dbReference>
<feature type="domain" description="Rrn7/TAF1B C-terminal cyclin" evidence="12">
    <location>
        <begin position="255"/>
        <end position="351"/>
    </location>
</feature>
<evidence type="ECO:0000256" key="9">
    <source>
        <dbReference type="ARBA" id="ARBA00023242"/>
    </source>
</evidence>
<reference evidence="13" key="4">
    <citation type="submission" date="2025-09" db="UniProtKB">
        <authorList>
            <consortium name="Ensembl"/>
        </authorList>
    </citation>
    <scope>IDENTIFICATION</scope>
</reference>
<keyword evidence="6" id="KW-0805">Transcription regulation</keyword>
<evidence type="ECO:0000256" key="4">
    <source>
        <dbReference type="ARBA" id="ARBA00022771"/>
    </source>
</evidence>
<evidence type="ECO:0000259" key="11">
    <source>
        <dbReference type="Pfam" id="PF20644"/>
    </source>
</evidence>
<keyword evidence="4" id="KW-0863">Zinc-finger</keyword>
<evidence type="ECO:0000256" key="6">
    <source>
        <dbReference type="ARBA" id="ARBA00023015"/>
    </source>
</evidence>
<keyword evidence="5" id="KW-0862">Zinc</keyword>
<comment type="subcellular location">
    <subcellularLocation>
        <location evidence="1">Nucleus</location>
        <location evidence="1">Nucleolus</location>
    </subcellularLocation>
</comment>
<dbReference type="InParanoid" id="F6U5V8"/>
<evidence type="ECO:0000256" key="7">
    <source>
        <dbReference type="ARBA" id="ARBA00023125"/>
    </source>
</evidence>
<organism evidence="13 14">
    <name type="scientific">Ciona intestinalis</name>
    <name type="common">Transparent sea squirt</name>
    <name type="synonym">Ascidia intestinalis</name>
    <dbReference type="NCBI Taxonomy" id="7719"/>
    <lineage>
        <taxon>Eukaryota</taxon>
        <taxon>Metazoa</taxon>
        <taxon>Chordata</taxon>
        <taxon>Tunicata</taxon>
        <taxon>Ascidiacea</taxon>
        <taxon>Phlebobranchia</taxon>
        <taxon>Cionidae</taxon>
        <taxon>Ciona</taxon>
    </lineage>
</organism>
<evidence type="ECO:0000259" key="12">
    <source>
        <dbReference type="Pfam" id="PF20645"/>
    </source>
</evidence>
<dbReference type="InterPro" id="IPR048540">
    <property type="entry name" value="Rrn7_cyclin_N"/>
</dbReference>
<dbReference type="Ensembl" id="ENSCINT00000011299.3">
    <property type="protein sequence ID" value="ENSCINP00000011299.3"/>
    <property type="gene ID" value="ENSCING00000005472.3"/>
</dbReference>
<proteinExistence type="inferred from homology"/>
<keyword evidence="7" id="KW-0238">DNA-binding</keyword>
<dbReference type="GO" id="GO:0001164">
    <property type="term" value="F:RNA polymerase I core promoter sequence-specific DNA binding"/>
    <property type="evidence" value="ECO:0007669"/>
    <property type="project" value="InterPro"/>
</dbReference>
<evidence type="ECO:0008006" key="15">
    <source>
        <dbReference type="Google" id="ProtNLM"/>
    </source>
</evidence>
<dbReference type="PANTHER" id="PTHR31576:SF2">
    <property type="entry name" value="TATA BOX-BINDING PROTEIN-ASSOCIATED FACTOR RNA POLYMERASE I SUBUNIT B"/>
    <property type="match status" value="1"/>
</dbReference>
<evidence type="ECO:0000256" key="10">
    <source>
        <dbReference type="SAM" id="MobiDB-lite"/>
    </source>
</evidence>
<evidence type="ECO:0000256" key="3">
    <source>
        <dbReference type="ARBA" id="ARBA00022723"/>
    </source>
</evidence>
<dbReference type="InterPro" id="IPR048538">
    <property type="entry name" value="Rrn7_cyclin_C"/>
</dbReference>
<protein>
    <recommendedName>
        <fullName evidence="15">TATA box-binding protein-associated factor RNA polymerase I subunit B</fullName>
    </recommendedName>
</protein>
<reference evidence="13" key="3">
    <citation type="submission" date="2025-08" db="UniProtKB">
        <authorList>
            <consortium name="Ensembl"/>
        </authorList>
    </citation>
    <scope>IDENTIFICATION</scope>
</reference>
<comment type="similarity">
    <text evidence="2">Belongs to the RRN7/TAF1B family.</text>
</comment>
<reference evidence="14" key="1">
    <citation type="journal article" date="2002" name="Science">
        <title>The draft genome of Ciona intestinalis: insights into chordate and vertebrate origins.</title>
        <authorList>
            <person name="Dehal P."/>
            <person name="Satou Y."/>
            <person name="Campbell R.K."/>
            <person name="Chapman J."/>
            <person name="Degnan B."/>
            <person name="De Tomaso A."/>
            <person name="Davidson B."/>
            <person name="Di Gregorio A."/>
            <person name="Gelpke M."/>
            <person name="Goodstein D.M."/>
            <person name="Harafuji N."/>
            <person name="Hastings K.E."/>
            <person name="Ho I."/>
            <person name="Hotta K."/>
            <person name="Huang W."/>
            <person name="Kawashima T."/>
            <person name="Lemaire P."/>
            <person name="Martinez D."/>
            <person name="Meinertzhagen I.A."/>
            <person name="Necula S."/>
            <person name="Nonaka M."/>
            <person name="Putnam N."/>
            <person name="Rash S."/>
            <person name="Saiga H."/>
            <person name="Satake M."/>
            <person name="Terry A."/>
            <person name="Yamada L."/>
            <person name="Wang H.G."/>
            <person name="Awazu S."/>
            <person name="Azumi K."/>
            <person name="Boore J."/>
            <person name="Branno M."/>
            <person name="Chin-Bow S."/>
            <person name="DeSantis R."/>
            <person name="Doyle S."/>
            <person name="Francino P."/>
            <person name="Keys D.N."/>
            <person name="Haga S."/>
            <person name="Hayashi H."/>
            <person name="Hino K."/>
            <person name="Imai K.S."/>
            <person name="Inaba K."/>
            <person name="Kano S."/>
            <person name="Kobayashi K."/>
            <person name="Kobayashi M."/>
            <person name="Lee B.I."/>
            <person name="Makabe K.W."/>
            <person name="Manohar C."/>
            <person name="Matassi G."/>
            <person name="Medina M."/>
            <person name="Mochizuki Y."/>
            <person name="Mount S."/>
            <person name="Morishita T."/>
            <person name="Miura S."/>
            <person name="Nakayama A."/>
            <person name="Nishizaka S."/>
            <person name="Nomoto H."/>
            <person name="Ohta F."/>
            <person name="Oishi K."/>
            <person name="Rigoutsos I."/>
            <person name="Sano M."/>
            <person name="Sasaki A."/>
            <person name="Sasakura Y."/>
            <person name="Shoguchi E."/>
            <person name="Shin-i T."/>
            <person name="Spagnuolo A."/>
            <person name="Stainier D."/>
            <person name="Suzuki M.M."/>
            <person name="Tassy O."/>
            <person name="Takatori N."/>
            <person name="Tokuoka M."/>
            <person name="Yagi K."/>
            <person name="Yoshizaki F."/>
            <person name="Wada S."/>
            <person name="Zhang C."/>
            <person name="Hyatt P.D."/>
            <person name="Larimer F."/>
            <person name="Detter C."/>
            <person name="Doggett N."/>
            <person name="Glavina T."/>
            <person name="Hawkins T."/>
            <person name="Richardson P."/>
            <person name="Lucas S."/>
            <person name="Kohara Y."/>
            <person name="Levine M."/>
            <person name="Satoh N."/>
            <person name="Rokhsar D.S."/>
        </authorList>
    </citation>
    <scope>NUCLEOTIDE SEQUENCE [LARGE SCALE GENOMIC DNA]</scope>
</reference>
<dbReference type="HOGENOM" id="CLU_764035_0_0_1"/>